<dbReference type="AlphaFoldDB" id="A0A4Y7IGA2"/>
<keyword evidence="2" id="KW-1133">Transmembrane helix</keyword>
<keyword evidence="4" id="KW-1185">Reference proteome</keyword>
<evidence type="ECO:0000256" key="2">
    <source>
        <dbReference type="SAM" id="Phobius"/>
    </source>
</evidence>
<feature type="transmembrane region" description="Helical" evidence="2">
    <location>
        <begin position="163"/>
        <end position="187"/>
    </location>
</feature>
<protein>
    <submittedName>
        <fullName evidence="3">Uncharacterized protein</fullName>
    </submittedName>
</protein>
<reference evidence="3 4" key="1">
    <citation type="journal article" date="2018" name="Science">
        <title>The opium poppy genome and morphinan production.</title>
        <authorList>
            <person name="Guo L."/>
            <person name="Winzer T."/>
            <person name="Yang X."/>
            <person name="Li Y."/>
            <person name="Ning Z."/>
            <person name="He Z."/>
            <person name="Teodor R."/>
            <person name="Lu Y."/>
            <person name="Bowser T.A."/>
            <person name="Graham I.A."/>
            <person name="Ye K."/>
        </authorList>
    </citation>
    <scope>NUCLEOTIDE SEQUENCE [LARGE SCALE GENOMIC DNA]</scope>
    <source>
        <strain evidence="4">cv. HN1</strain>
        <tissue evidence="3">Leaves</tissue>
    </source>
</reference>
<evidence type="ECO:0000256" key="1">
    <source>
        <dbReference type="SAM" id="MobiDB-lite"/>
    </source>
</evidence>
<gene>
    <name evidence="3" type="ORF">C5167_040885</name>
</gene>
<dbReference type="EMBL" id="CM010715">
    <property type="protein sequence ID" value="RZC47943.1"/>
    <property type="molecule type" value="Genomic_DNA"/>
</dbReference>
<evidence type="ECO:0000313" key="4">
    <source>
        <dbReference type="Proteomes" id="UP000316621"/>
    </source>
</evidence>
<evidence type="ECO:0000313" key="3">
    <source>
        <dbReference type="EMBL" id="RZC47943.1"/>
    </source>
</evidence>
<dbReference type="Gramene" id="RZC47943">
    <property type="protein sequence ID" value="RZC47943"/>
    <property type="gene ID" value="C5167_040885"/>
</dbReference>
<proteinExistence type="predicted"/>
<feature type="region of interest" description="Disordered" evidence="1">
    <location>
        <begin position="58"/>
        <end position="103"/>
    </location>
</feature>
<name>A0A4Y7IGA2_PAPSO</name>
<accession>A0A4Y7IGA2</accession>
<keyword evidence="2" id="KW-0472">Membrane</keyword>
<keyword evidence="2" id="KW-0812">Transmembrane</keyword>
<sequence>MAGLSRNEKQLVAENNHRRVMINGQEYKVEDFWDQNKGSEQLMKDLVEAIRKQLDLEGIAGGSTSNSGKSPKPKNARRQSEPKDASPPPWLQNRGGQYEGLGDGPWNQAARQYGYDQPSFPNLGGHDEGLGYGKWDQVAGQYGYAGPGPVEFYIVVGGSRQTMFLVIILLFIILCLVIVNIGNILALKSKP</sequence>
<dbReference type="Proteomes" id="UP000316621">
    <property type="component" value="Chromosome 1"/>
</dbReference>
<organism evidence="3 4">
    <name type="scientific">Papaver somniferum</name>
    <name type="common">Opium poppy</name>
    <dbReference type="NCBI Taxonomy" id="3469"/>
    <lineage>
        <taxon>Eukaryota</taxon>
        <taxon>Viridiplantae</taxon>
        <taxon>Streptophyta</taxon>
        <taxon>Embryophyta</taxon>
        <taxon>Tracheophyta</taxon>
        <taxon>Spermatophyta</taxon>
        <taxon>Magnoliopsida</taxon>
        <taxon>Ranunculales</taxon>
        <taxon>Papaveraceae</taxon>
        <taxon>Papaveroideae</taxon>
        <taxon>Papaver</taxon>
    </lineage>
</organism>